<dbReference type="GO" id="GO:0007264">
    <property type="term" value="P:small GTPase-mediated signal transduction"/>
    <property type="evidence" value="ECO:0007669"/>
    <property type="project" value="InterPro"/>
</dbReference>
<evidence type="ECO:0000313" key="4">
    <source>
        <dbReference type="Proteomes" id="UP000502894"/>
    </source>
</evidence>
<dbReference type="Pfam" id="PF00617">
    <property type="entry name" value="RasGEF"/>
    <property type="match status" value="1"/>
</dbReference>
<evidence type="ECO:0000259" key="2">
    <source>
        <dbReference type="Pfam" id="PF00617"/>
    </source>
</evidence>
<evidence type="ECO:0000256" key="1">
    <source>
        <dbReference type="SAM" id="MobiDB-lite"/>
    </source>
</evidence>
<dbReference type="Proteomes" id="UP000502894">
    <property type="component" value="Chromosome"/>
</dbReference>
<protein>
    <recommendedName>
        <fullName evidence="2">Ras-GEF domain-containing protein</fullName>
    </recommendedName>
</protein>
<reference evidence="3" key="1">
    <citation type="journal article" date="2020" name="Microbiol. Resour. Announc.">
        <title>Complete Genome Sequence of Novel Psychrotolerant Legionella Strain TUM19329, Isolated from Antarctic Lake Sediment.</title>
        <authorList>
            <person name="Shimada S."/>
            <person name="Nakai R."/>
            <person name="Aoki K."/>
            <person name="Shimoeda N."/>
            <person name="Ohno G."/>
            <person name="Miyazaki Y."/>
            <person name="Kudoh S."/>
            <person name="Imura S."/>
            <person name="Watanabe K."/>
            <person name="Ishii Y."/>
            <person name="Tateda K."/>
        </authorList>
    </citation>
    <scope>NUCLEOTIDE SEQUENCE [LARGE SCALE GENOMIC DNA]</scope>
    <source>
        <strain evidence="3">TUM19329</strain>
    </source>
</reference>
<keyword evidence="4" id="KW-1185">Reference proteome</keyword>
<dbReference type="GO" id="GO:0005085">
    <property type="term" value="F:guanyl-nucleotide exchange factor activity"/>
    <property type="evidence" value="ECO:0007669"/>
    <property type="project" value="InterPro"/>
</dbReference>
<feature type="region of interest" description="Disordered" evidence="1">
    <location>
        <begin position="288"/>
        <end position="342"/>
    </location>
</feature>
<dbReference type="AlphaFoldDB" id="A0A6F8T628"/>
<gene>
    <name evidence="3" type="ORF">TUM19329_20240</name>
</gene>
<organism evidence="3 4">
    <name type="scientific">Legionella antarctica</name>
    <dbReference type="NCBI Taxonomy" id="2708020"/>
    <lineage>
        <taxon>Bacteria</taxon>
        <taxon>Pseudomonadati</taxon>
        <taxon>Pseudomonadota</taxon>
        <taxon>Gammaproteobacteria</taxon>
        <taxon>Legionellales</taxon>
        <taxon>Legionellaceae</taxon>
        <taxon>Legionella</taxon>
    </lineage>
</organism>
<feature type="domain" description="Ras-GEF" evidence="2">
    <location>
        <begin position="95"/>
        <end position="222"/>
    </location>
</feature>
<dbReference type="Gene3D" id="1.10.840.10">
    <property type="entry name" value="Ras guanine-nucleotide exchange factors catalytic domain"/>
    <property type="match status" value="1"/>
</dbReference>
<sequence>MANAKNWFINWYKSNKLFLREPLASQEWDKRISDPLSQKALQTSESVQKIYRATEALLVHDYADLVDGQLRKVIRTLKSKNFSDPSGFSDLKKASQPLKNFFACRDILEKFISDDICGHSKREAQLQAFRRWVGIADLLLKKHHNYEANSLVIMRLLQVDSELRLSNELPKNTKKDYNQLCSLLFPSQNFKVLRSHIQENLHPKSFPPVFLLAKDMTSLNEVIGEKHRFSKSKDLNPSDNSYDNVVLKEQMLEKFILTKMQTRKKLKPHLTSTFNLLTEQYNAQLTPIKSASIRPRSHSAQAEFPKQKPKATDQRAGYKRQPSKSIDAGNTSPIPTQAGPIQPTELYTKRLLPSFWKRKCNEDSYWEKLHEVDPLHRPTIKHIK</sequence>
<dbReference type="SUPFAM" id="SSF48366">
    <property type="entry name" value="Ras GEF"/>
    <property type="match status" value="1"/>
</dbReference>
<accession>A0A6F8T628</accession>
<dbReference type="InterPro" id="IPR036964">
    <property type="entry name" value="RASGEF_cat_dom_sf"/>
</dbReference>
<dbReference type="InterPro" id="IPR001895">
    <property type="entry name" value="RASGEF_cat_dom"/>
</dbReference>
<proteinExistence type="predicted"/>
<dbReference type="EMBL" id="AP022839">
    <property type="protein sequence ID" value="BCA95663.1"/>
    <property type="molecule type" value="Genomic_DNA"/>
</dbReference>
<name>A0A6F8T628_9GAMM</name>
<evidence type="ECO:0000313" key="3">
    <source>
        <dbReference type="EMBL" id="BCA95663.1"/>
    </source>
</evidence>
<dbReference type="InterPro" id="IPR023578">
    <property type="entry name" value="Ras_GEF_dom_sf"/>
</dbReference>
<dbReference type="RefSeq" id="WP_173237207.1">
    <property type="nucleotide sequence ID" value="NZ_AP022839.1"/>
</dbReference>
<dbReference type="KEGG" id="lant:TUM19329_20240"/>